<gene>
    <name evidence="9 14" type="primary">dusA</name>
    <name evidence="14" type="ORF">C0030_004020</name>
</gene>
<name>A0A424FLR9_9HYPH</name>
<sequence>MLAYVLDQKFPENNSLLHGSAKVFSVAPMVDWTDRHYRFFARLLTNNAILYTEMIVADAILYGNRQNILGFSTEEKPLALQIGGSDIAKLVEAAKIVEDFGYNEINFNVGCPSPNVHAGSFGACLMLTPESVGDCIAAMQNALSIPVTVKCRIGVDNQIPAIALRNLIKFIKKSGVKGIWIHARKAILGGLSPKDNRKIPKLDYDIIYEIKKENPDLFIGLNGGLDNMQQILQVLPHVDGVMVGRSAYQNSIILASVDEYFMNPLTGSAPKKKTIDKDFWKQISDSMSKYADRHIKAGGKLSHITRHMIGLFHGFPHARRCRHILTVEANAPTATHQLIETAFNLMIESLEKEVRC</sequence>
<feature type="active site" description="Proton donor" evidence="9 11">
    <location>
        <position position="111"/>
    </location>
</feature>
<evidence type="ECO:0000256" key="12">
    <source>
        <dbReference type="PIRSR" id="PIRSR006621-2"/>
    </source>
</evidence>
<feature type="site" description="Interacts with tRNA; defines subfamily-specific binding signature" evidence="9">
    <location>
        <position position="319"/>
    </location>
</feature>
<keyword evidence="12" id="KW-0547">Nucleotide-binding</keyword>
<evidence type="ECO:0000256" key="1">
    <source>
        <dbReference type="ARBA" id="ARBA00001917"/>
    </source>
</evidence>
<evidence type="ECO:0000256" key="8">
    <source>
        <dbReference type="ARBA" id="ARBA00023002"/>
    </source>
</evidence>
<reference evidence="14 15" key="1">
    <citation type="submission" date="2018-11" db="EMBL/GenBank/DDBJ databases">
        <title>Genome Analysis of Haplotype D of Candidatus Liberibacter Solanacearum.</title>
        <authorList>
            <person name="Katsir L."/>
            <person name="Ruan Z."/>
            <person name="Santos Garcia D."/>
            <person name="Piasezky A."/>
            <person name="Jiang J."/>
            <person name="Sela N."/>
            <person name="Freilich S."/>
            <person name="Bahar O."/>
        </authorList>
    </citation>
    <scope>NUCLEOTIDE SEQUENCE [LARGE SCALE GENOMIC DNA]</scope>
    <source>
        <strain evidence="15">haplotype D1</strain>
    </source>
</reference>
<feature type="binding site" evidence="9 12">
    <location>
        <position position="150"/>
    </location>
    <ligand>
        <name>FMN</name>
        <dbReference type="ChEBI" id="CHEBI:58210"/>
    </ligand>
</feature>
<comment type="similarity">
    <text evidence="9">Belongs to the Dus family. DusA subfamily.</text>
</comment>
<dbReference type="Gene3D" id="1.20.120.1460">
    <property type="match status" value="1"/>
</dbReference>
<feature type="site" description="Interacts with tRNA" evidence="9">
    <location>
        <position position="108"/>
    </location>
</feature>
<keyword evidence="8 9" id="KW-0560">Oxidoreductase</keyword>
<evidence type="ECO:0000256" key="11">
    <source>
        <dbReference type="PIRSR" id="PIRSR006621-1"/>
    </source>
</evidence>
<evidence type="ECO:0000256" key="6">
    <source>
        <dbReference type="ARBA" id="ARBA00022857"/>
    </source>
</evidence>
<comment type="catalytic activity">
    <reaction evidence="9">
        <text>5,6-dihydrouridine(20a) in tRNA + NADP(+) = uridine(20a) in tRNA + NADPH + H(+)</text>
        <dbReference type="Rhea" id="RHEA:53344"/>
        <dbReference type="Rhea" id="RHEA-COMP:13535"/>
        <dbReference type="Rhea" id="RHEA-COMP:13536"/>
        <dbReference type="ChEBI" id="CHEBI:15378"/>
        <dbReference type="ChEBI" id="CHEBI:57783"/>
        <dbReference type="ChEBI" id="CHEBI:58349"/>
        <dbReference type="ChEBI" id="CHEBI:65315"/>
        <dbReference type="ChEBI" id="CHEBI:74443"/>
    </reaction>
</comment>
<dbReference type="EC" id="1.3.1.91" evidence="9"/>
<organism evidence="14 15">
    <name type="scientific">Candidatus Liberibacter solanacearum</name>
    <dbReference type="NCBI Taxonomy" id="556287"/>
    <lineage>
        <taxon>Bacteria</taxon>
        <taxon>Pseudomonadati</taxon>
        <taxon>Pseudomonadota</taxon>
        <taxon>Alphaproteobacteria</taxon>
        <taxon>Hyphomicrobiales</taxon>
        <taxon>Rhizobiaceae</taxon>
        <taxon>Liberibacter</taxon>
    </lineage>
</organism>
<dbReference type="InterPro" id="IPR001269">
    <property type="entry name" value="DUS_fam"/>
</dbReference>
<dbReference type="Gene3D" id="3.20.20.70">
    <property type="entry name" value="Aldolase class I"/>
    <property type="match status" value="1"/>
</dbReference>
<accession>A0A424FLR9</accession>
<keyword evidence="6 9" id="KW-0521">NADP</keyword>
<feature type="binding site" evidence="9 12">
    <location>
        <begin position="244"/>
        <end position="245"/>
    </location>
    <ligand>
        <name>FMN</name>
        <dbReference type="ChEBI" id="CHEBI:58210"/>
    </ligand>
</feature>
<comment type="caution">
    <text evidence="14">The sequence shown here is derived from an EMBL/GenBank/DDBJ whole genome shotgun (WGS) entry which is preliminary data.</text>
</comment>
<keyword evidence="2 9" id="KW-0820">tRNA-binding</keyword>
<dbReference type="EMBL" id="PKRU02000024">
    <property type="protein sequence ID" value="RPD37110.1"/>
    <property type="molecule type" value="Genomic_DNA"/>
</dbReference>
<evidence type="ECO:0000259" key="13">
    <source>
        <dbReference type="Pfam" id="PF01207"/>
    </source>
</evidence>
<dbReference type="Proteomes" id="UP000236895">
    <property type="component" value="Unassembled WGS sequence"/>
</dbReference>
<comment type="cofactor">
    <cofactor evidence="1 9 10 12">
        <name>FMN</name>
        <dbReference type="ChEBI" id="CHEBI:58210"/>
    </cofactor>
</comment>
<dbReference type="PANTHER" id="PTHR42907:SF1">
    <property type="entry name" value="FMN-LINKED OXIDOREDUCTASES SUPERFAMILY PROTEIN"/>
    <property type="match status" value="1"/>
</dbReference>
<dbReference type="CDD" id="cd02801">
    <property type="entry name" value="DUS_like_FMN"/>
    <property type="match status" value="1"/>
</dbReference>
<dbReference type="SUPFAM" id="SSF51395">
    <property type="entry name" value="FMN-linked oxidoreductases"/>
    <property type="match status" value="1"/>
</dbReference>
<feature type="site" description="Interacts with tRNA; defines subfamily-specific binding signature" evidence="9">
    <location>
        <position position="322"/>
    </location>
</feature>
<dbReference type="Pfam" id="PF01207">
    <property type="entry name" value="Dus"/>
    <property type="match status" value="1"/>
</dbReference>
<keyword evidence="3 9" id="KW-0285">Flavoprotein</keyword>
<feature type="site" description="Interacts with tRNA; defines subfamily-specific binding signature" evidence="9">
    <location>
        <position position="194"/>
    </location>
</feature>
<evidence type="ECO:0000256" key="7">
    <source>
        <dbReference type="ARBA" id="ARBA00022884"/>
    </source>
</evidence>
<comment type="catalytic activity">
    <reaction evidence="9">
        <text>5,6-dihydrouridine(20a) in tRNA + NAD(+) = uridine(20a) in tRNA + NADH + H(+)</text>
        <dbReference type="Rhea" id="RHEA:53348"/>
        <dbReference type="Rhea" id="RHEA-COMP:13535"/>
        <dbReference type="Rhea" id="RHEA-COMP:13536"/>
        <dbReference type="ChEBI" id="CHEBI:15378"/>
        <dbReference type="ChEBI" id="CHEBI:57540"/>
        <dbReference type="ChEBI" id="CHEBI:57945"/>
        <dbReference type="ChEBI" id="CHEBI:65315"/>
        <dbReference type="ChEBI" id="CHEBI:74443"/>
    </reaction>
</comment>
<dbReference type="InterPro" id="IPR013785">
    <property type="entry name" value="Aldolase_TIM"/>
</dbReference>
<comment type="similarity">
    <text evidence="10">Belongs to the dus family.</text>
</comment>
<evidence type="ECO:0000256" key="2">
    <source>
        <dbReference type="ARBA" id="ARBA00022555"/>
    </source>
</evidence>
<feature type="binding site" evidence="9 12">
    <location>
        <begin position="28"/>
        <end position="30"/>
    </location>
    <ligand>
        <name>FMN</name>
        <dbReference type="ChEBI" id="CHEBI:58210"/>
    </ligand>
</feature>
<dbReference type="HAMAP" id="MF_02041">
    <property type="entry name" value="DusA_subfam"/>
    <property type="match status" value="1"/>
</dbReference>
<comment type="function">
    <text evidence="9">Catalyzes the synthesis of 5,6-dihydrouridine (D), a modified base found in the D-loop of most tRNAs, via the reduction of the C5-C6 double bond in target uridines. Specifically modifies U20 and U20a in tRNAs.</text>
</comment>
<keyword evidence="5 9" id="KW-0819">tRNA processing</keyword>
<feature type="binding site" evidence="9 12">
    <location>
        <begin position="222"/>
        <end position="224"/>
    </location>
    <ligand>
        <name>FMN</name>
        <dbReference type="ChEBI" id="CHEBI:58210"/>
    </ligand>
</feature>
<evidence type="ECO:0000256" key="10">
    <source>
        <dbReference type="PIRNR" id="PIRNR006621"/>
    </source>
</evidence>
<comment type="catalytic activity">
    <reaction evidence="9">
        <text>5,6-dihydrouridine(20) in tRNA + NADP(+) = uridine(20) in tRNA + NADPH + H(+)</text>
        <dbReference type="Rhea" id="RHEA:53336"/>
        <dbReference type="Rhea" id="RHEA-COMP:13533"/>
        <dbReference type="Rhea" id="RHEA-COMP:13534"/>
        <dbReference type="ChEBI" id="CHEBI:15378"/>
        <dbReference type="ChEBI" id="CHEBI:57783"/>
        <dbReference type="ChEBI" id="CHEBI:58349"/>
        <dbReference type="ChEBI" id="CHEBI:65315"/>
        <dbReference type="ChEBI" id="CHEBI:74443"/>
        <dbReference type="EC" id="1.3.1.91"/>
    </reaction>
</comment>
<feature type="domain" description="DUS-like FMN-binding" evidence="13">
    <location>
        <begin position="26"/>
        <end position="327"/>
    </location>
</feature>
<evidence type="ECO:0000256" key="4">
    <source>
        <dbReference type="ARBA" id="ARBA00022643"/>
    </source>
</evidence>
<evidence type="ECO:0000256" key="9">
    <source>
        <dbReference type="HAMAP-Rule" id="MF_02041"/>
    </source>
</evidence>
<protein>
    <recommendedName>
        <fullName evidence="9">tRNA-dihydrouridine(20/20a) synthase</fullName>
        <ecNumber evidence="9">1.3.1.91</ecNumber>
    </recommendedName>
    <alternativeName>
        <fullName evidence="9">U20-specific dihydrouridine synthase</fullName>
        <shortName evidence="9">U20-specific Dus</shortName>
    </alternativeName>
    <alternativeName>
        <fullName evidence="9">tRNA-dihydrouridine synthase A</fullName>
    </alternativeName>
</protein>
<keyword evidence="7 9" id="KW-0694">RNA-binding</keyword>
<dbReference type="InterPro" id="IPR004653">
    <property type="entry name" value="DusA"/>
</dbReference>
<feature type="binding site" evidence="9 12">
    <location>
        <position position="182"/>
    </location>
    <ligand>
        <name>FMN</name>
        <dbReference type="ChEBI" id="CHEBI:58210"/>
    </ligand>
</feature>
<dbReference type="InterPro" id="IPR035587">
    <property type="entry name" value="DUS-like_FMN-bd"/>
</dbReference>
<dbReference type="PANTHER" id="PTHR42907">
    <property type="entry name" value="FMN-LINKED OXIDOREDUCTASES SUPERFAMILY PROTEIN"/>
    <property type="match status" value="1"/>
</dbReference>
<keyword evidence="4 9" id="KW-0288">FMN</keyword>
<dbReference type="GO" id="GO:0102266">
    <property type="term" value="F:tRNA-dihydrouridine20a synthase activity"/>
    <property type="evidence" value="ECO:0007669"/>
    <property type="project" value="RHEA"/>
</dbReference>
<dbReference type="GO" id="GO:0000049">
    <property type="term" value="F:tRNA binding"/>
    <property type="evidence" value="ECO:0007669"/>
    <property type="project" value="UniProtKB-UniRule"/>
</dbReference>
<proteinExistence type="inferred from homology"/>
<evidence type="ECO:0000256" key="3">
    <source>
        <dbReference type="ARBA" id="ARBA00022630"/>
    </source>
</evidence>
<dbReference type="AlphaFoldDB" id="A0A424FLR9"/>
<dbReference type="GO" id="GO:0050660">
    <property type="term" value="F:flavin adenine dinucleotide binding"/>
    <property type="evidence" value="ECO:0007669"/>
    <property type="project" value="InterPro"/>
</dbReference>
<feature type="binding site" evidence="9 12">
    <location>
        <position position="81"/>
    </location>
    <ligand>
        <name>FMN</name>
        <dbReference type="ChEBI" id="CHEBI:58210"/>
    </ligand>
</feature>
<dbReference type="PIRSF" id="PIRSF006621">
    <property type="entry name" value="Dus"/>
    <property type="match status" value="1"/>
</dbReference>
<dbReference type="NCBIfam" id="NF008774">
    <property type="entry name" value="PRK11815.1"/>
    <property type="match status" value="1"/>
</dbReference>
<evidence type="ECO:0000313" key="15">
    <source>
        <dbReference type="Proteomes" id="UP000236895"/>
    </source>
</evidence>
<comment type="catalytic activity">
    <reaction evidence="9">
        <text>5,6-dihydrouridine(20) in tRNA + NAD(+) = uridine(20) in tRNA + NADH + H(+)</text>
        <dbReference type="Rhea" id="RHEA:53340"/>
        <dbReference type="Rhea" id="RHEA-COMP:13533"/>
        <dbReference type="Rhea" id="RHEA-COMP:13534"/>
        <dbReference type="ChEBI" id="CHEBI:15378"/>
        <dbReference type="ChEBI" id="CHEBI:57540"/>
        <dbReference type="ChEBI" id="CHEBI:57945"/>
        <dbReference type="ChEBI" id="CHEBI:65315"/>
        <dbReference type="ChEBI" id="CHEBI:74443"/>
        <dbReference type="EC" id="1.3.1.91"/>
    </reaction>
</comment>
<dbReference type="PROSITE" id="PS01136">
    <property type="entry name" value="UPF0034"/>
    <property type="match status" value="1"/>
</dbReference>
<dbReference type="RefSeq" id="WP_103847612.1">
    <property type="nucleotide sequence ID" value="NZ_PKRU02000024.1"/>
</dbReference>
<feature type="site" description="Interacts with tRNA" evidence="9">
    <location>
        <position position="197"/>
    </location>
</feature>
<dbReference type="GO" id="GO:0010181">
    <property type="term" value="F:FMN binding"/>
    <property type="evidence" value="ECO:0007669"/>
    <property type="project" value="UniProtKB-UniRule"/>
</dbReference>
<dbReference type="InterPro" id="IPR018517">
    <property type="entry name" value="tRNA_hU_synthase_CS"/>
</dbReference>
<evidence type="ECO:0000256" key="5">
    <source>
        <dbReference type="ARBA" id="ARBA00022694"/>
    </source>
</evidence>
<evidence type="ECO:0000313" key="14">
    <source>
        <dbReference type="EMBL" id="RPD37110.1"/>
    </source>
</evidence>
<dbReference type="GO" id="GO:0102264">
    <property type="term" value="F:tRNA-dihydrouridine20 synthase activity"/>
    <property type="evidence" value="ECO:0007669"/>
    <property type="project" value="UniProtKB-EC"/>
</dbReference>